<dbReference type="EMBL" id="JARAKH010000003">
    <property type="protein sequence ID" value="KAK8405020.1"/>
    <property type="molecule type" value="Genomic_DNA"/>
</dbReference>
<accession>A0AAW0UZ89</accession>
<name>A0AAW0UZ89_SCYPA</name>
<feature type="region of interest" description="Disordered" evidence="1">
    <location>
        <begin position="609"/>
        <end position="653"/>
    </location>
</feature>
<feature type="region of interest" description="Disordered" evidence="1">
    <location>
        <begin position="484"/>
        <end position="504"/>
    </location>
</feature>
<evidence type="ECO:0000256" key="1">
    <source>
        <dbReference type="SAM" id="MobiDB-lite"/>
    </source>
</evidence>
<proteinExistence type="predicted"/>
<keyword evidence="2" id="KW-1133">Transmembrane helix</keyword>
<keyword evidence="2" id="KW-0812">Transmembrane</keyword>
<evidence type="ECO:0000313" key="4">
    <source>
        <dbReference type="Proteomes" id="UP001487740"/>
    </source>
</evidence>
<feature type="transmembrane region" description="Helical" evidence="2">
    <location>
        <begin position="264"/>
        <end position="285"/>
    </location>
</feature>
<gene>
    <name evidence="3" type="ORF">O3P69_001535</name>
</gene>
<evidence type="ECO:0000256" key="2">
    <source>
        <dbReference type="SAM" id="Phobius"/>
    </source>
</evidence>
<feature type="compositionally biased region" description="Basic and acidic residues" evidence="1">
    <location>
        <begin position="639"/>
        <end position="653"/>
    </location>
</feature>
<keyword evidence="2" id="KW-0472">Membrane</keyword>
<comment type="caution">
    <text evidence="3">The sequence shown here is derived from an EMBL/GenBank/DDBJ whole genome shotgun (WGS) entry which is preliminary data.</text>
</comment>
<sequence length="653" mass="71131">MSVVAYLPSVPVVDVLLVAVVAVVVVGGGTVIEEEEEEEEEAEAAGWLAGWLAVWGIGCYTGSRTATILTLPWFPSSASLFTLALDSLQDPSGHHIPCLIFRGASRCQPLLPNQHVARQILRSLSSPLGCLMGCPDPHTHTPTLNTLPPFLEYLRGTDTVTNHECRQWHGARVREATRRDRRWPREGGALRLTREGQIEFRRGRGVTLPPPTPYPPILVNAVYSLFYPSTPPQHHISFPGTMGITPRAQKPKKIPVGLEGGSELVSVLLTYFTLVLLLVAVYLLYRVGVSPCLVPAHSQSCLVLLVNLIPVRHSLPRYSPPLVPLFPSPPHFPPAMLIHSVFEACESAGEMVKGGEVVLVLVGKTIEGKWIICRVKEGEERPATYVAKLLDGGEGMEWEEKEKVGGVLFPNGEASVEELRGTGEGWQGAVGIGDGGTKCSFSTPQSLFPLQFALISPPFLPPRTLISLLISHPFLLRPPFPTPLPPLPGEAQDAQGDRTARRGGNLRHPGGAAAHSIHPLYKSGVATSLASWCLDAALAVEWKASHLHTHDAVATQCTRLETVSLMWSLKESTEDKGDDDANFISDHDCTQRHEVLKLSVMENRVKHLKLGKDGQEEHVRPAEGGAGGEKPKRSLRSTDGGKHDRRLELQPRT</sequence>
<dbReference type="Proteomes" id="UP001487740">
    <property type="component" value="Unassembled WGS sequence"/>
</dbReference>
<evidence type="ECO:0000313" key="3">
    <source>
        <dbReference type="EMBL" id="KAK8405020.1"/>
    </source>
</evidence>
<feature type="compositionally biased region" description="Basic and acidic residues" evidence="1">
    <location>
        <begin position="610"/>
        <end position="621"/>
    </location>
</feature>
<keyword evidence="4" id="KW-1185">Reference proteome</keyword>
<dbReference type="AlphaFoldDB" id="A0AAW0UZ89"/>
<feature type="transmembrane region" description="Helical" evidence="2">
    <location>
        <begin position="12"/>
        <end position="32"/>
    </location>
</feature>
<reference evidence="3 4" key="1">
    <citation type="submission" date="2023-03" db="EMBL/GenBank/DDBJ databases">
        <title>High-quality genome of Scylla paramamosain provides insights in environmental adaptation.</title>
        <authorList>
            <person name="Zhang L."/>
        </authorList>
    </citation>
    <scope>NUCLEOTIDE SEQUENCE [LARGE SCALE GENOMIC DNA]</scope>
    <source>
        <strain evidence="3">LZ_2023a</strain>
        <tissue evidence="3">Muscle</tissue>
    </source>
</reference>
<organism evidence="3 4">
    <name type="scientific">Scylla paramamosain</name>
    <name type="common">Mud crab</name>
    <dbReference type="NCBI Taxonomy" id="85552"/>
    <lineage>
        <taxon>Eukaryota</taxon>
        <taxon>Metazoa</taxon>
        <taxon>Ecdysozoa</taxon>
        <taxon>Arthropoda</taxon>
        <taxon>Crustacea</taxon>
        <taxon>Multicrustacea</taxon>
        <taxon>Malacostraca</taxon>
        <taxon>Eumalacostraca</taxon>
        <taxon>Eucarida</taxon>
        <taxon>Decapoda</taxon>
        <taxon>Pleocyemata</taxon>
        <taxon>Brachyura</taxon>
        <taxon>Eubrachyura</taxon>
        <taxon>Portunoidea</taxon>
        <taxon>Portunidae</taxon>
        <taxon>Portuninae</taxon>
        <taxon>Scylla</taxon>
    </lineage>
</organism>
<protein>
    <submittedName>
        <fullName evidence="3">Uncharacterized protein</fullName>
    </submittedName>
</protein>